<dbReference type="SUPFAM" id="SSF64268">
    <property type="entry name" value="PX domain"/>
    <property type="match status" value="1"/>
</dbReference>
<sequence>MNGSENQQDRISEAEEEEQILLHHHDSSSSFKSFSNYRSAMGSSLFDDSDHPLATPAVSDPLLSPPSPPKNPNSEIDPLTYADVNFTPPIRDDQSRSVENPSEESEIDAEVSAPPPPYLKITVSNPQKEVESSNSIVPGGNTYVTYLITTKTNMPEFGGPQFTVRRRFRDVVTLSDRLIEAYRGFFIPPRPEKSVVEGQVMQKHEFVEQRRMALEKYLQRLAGHPVIRQSDELRVFLQVQGKLPLLPTADVTSRVLEGATRLSKQLLGDNSGGGSVGIQPQDVVQPAKSKWDFLRIMKEMNQAMSNDWGGSKPSVDEEDTGFLENKERLLNLEKQLTGASKQAEMFVKAQQDLAETMGDFGLAFIKLTKFENEQAVLETQRKRAADMKNLATTAIKASRLYRELNSHTVKHLVNYCPSLNRESFGKLLPYMGCYDNFYFQLTSVDCFVFKDTLHDHMGLILGVHTAFSDRSSALLTVQTITTELDSLYSQAEKLETSSSKTYGGDRSRTLKLGEVREAIRVTEDAKSCATREYERIKASHHQVKSVNVLKLSTYSQWLEVLANSYIFTPLNKIITPKTPNGAAYRLRLGVGEKPTQVRIRG</sequence>
<name>A0AA38WQ46_9ASTR</name>
<dbReference type="EMBL" id="JARYMX010000003">
    <property type="protein sequence ID" value="KAJ9556881.1"/>
    <property type="molecule type" value="Genomic_DNA"/>
</dbReference>
<dbReference type="GO" id="GO:0005768">
    <property type="term" value="C:endosome"/>
    <property type="evidence" value="ECO:0007669"/>
    <property type="project" value="UniProtKB-ARBA"/>
</dbReference>
<dbReference type="GO" id="GO:0016020">
    <property type="term" value="C:membrane"/>
    <property type="evidence" value="ECO:0007669"/>
    <property type="project" value="UniProtKB-ARBA"/>
</dbReference>
<feature type="domain" description="PX" evidence="2">
    <location>
        <begin position="124"/>
        <end position="244"/>
    </location>
</feature>
<dbReference type="InterPro" id="IPR036871">
    <property type="entry name" value="PX_dom_sf"/>
</dbReference>
<dbReference type="InterPro" id="IPR001683">
    <property type="entry name" value="PX_dom"/>
</dbReference>
<dbReference type="PANTHER" id="PTHR46757">
    <property type="entry name" value="SORTING NEXIN-RELATED"/>
    <property type="match status" value="1"/>
</dbReference>
<evidence type="ECO:0000313" key="3">
    <source>
        <dbReference type="EMBL" id="KAJ9556881.1"/>
    </source>
</evidence>
<dbReference type="GO" id="GO:0035091">
    <property type="term" value="F:phosphatidylinositol binding"/>
    <property type="evidence" value="ECO:0007669"/>
    <property type="project" value="InterPro"/>
</dbReference>
<reference evidence="3" key="1">
    <citation type="submission" date="2023-03" db="EMBL/GenBank/DDBJ databases">
        <title>Chromosome-scale reference genome and RAD-based genetic map of yellow starthistle (Centaurea solstitialis) reveal putative structural variation and QTLs associated with invader traits.</title>
        <authorList>
            <person name="Reatini B."/>
            <person name="Cang F.A."/>
            <person name="Jiang Q."/>
            <person name="Mckibben M.T.W."/>
            <person name="Barker M.S."/>
            <person name="Rieseberg L.H."/>
            <person name="Dlugosch K.M."/>
        </authorList>
    </citation>
    <scope>NUCLEOTIDE SEQUENCE</scope>
    <source>
        <strain evidence="3">CAN-66</strain>
        <tissue evidence="3">Leaf</tissue>
    </source>
</reference>
<dbReference type="CDD" id="cd07596">
    <property type="entry name" value="BAR_SNX"/>
    <property type="match status" value="1"/>
</dbReference>
<comment type="caution">
    <text evidence="3">The sequence shown here is derived from an EMBL/GenBank/DDBJ whole genome shotgun (WGS) entry which is preliminary data.</text>
</comment>
<evidence type="ECO:0000313" key="4">
    <source>
        <dbReference type="Proteomes" id="UP001172457"/>
    </source>
</evidence>
<dbReference type="PROSITE" id="PS50195">
    <property type="entry name" value="PX"/>
    <property type="match status" value="1"/>
</dbReference>
<accession>A0AA38WQ46</accession>
<keyword evidence="4" id="KW-1185">Reference proteome</keyword>
<dbReference type="InterPro" id="IPR027267">
    <property type="entry name" value="AH/BAR_dom_sf"/>
</dbReference>
<dbReference type="Proteomes" id="UP001172457">
    <property type="component" value="Chromosome 3"/>
</dbReference>
<organism evidence="3 4">
    <name type="scientific">Centaurea solstitialis</name>
    <name type="common">yellow star-thistle</name>
    <dbReference type="NCBI Taxonomy" id="347529"/>
    <lineage>
        <taxon>Eukaryota</taxon>
        <taxon>Viridiplantae</taxon>
        <taxon>Streptophyta</taxon>
        <taxon>Embryophyta</taxon>
        <taxon>Tracheophyta</taxon>
        <taxon>Spermatophyta</taxon>
        <taxon>Magnoliopsida</taxon>
        <taxon>eudicotyledons</taxon>
        <taxon>Gunneridae</taxon>
        <taxon>Pentapetalae</taxon>
        <taxon>asterids</taxon>
        <taxon>campanulids</taxon>
        <taxon>Asterales</taxon>
        <taxon>Asteraceae</taxon>
        <taxon>Carduoideae</taxon>
        <taxon>Cardueae</taxon>
        <taxon>Centaureinae</taxon>
        <taxon>Centaurea</taxon>
    </lineage>
</organism>
<proteinExistence type="predicted"/>
<dbReference type="Gene3D" id="3.30.1520.10">
    <property type="entry name" value="Phox-like domain"/>
    <property type="match status" value="1"/>
</dbReference>
<evidence type="ECO:0000259" key="2">
    <source>
        <dbReference type="PROSITE" id="PS50195"/>
    </source>
</evidence>
<protein>
    <recommendedName>
        <fullName evidence="2">PX domain-containing protein</fullName>
    </recommendedName>
</protein>
<dbReference type="PANTHER" id="PTHR46757:SF7">
    <property type="entry name" value="AH_BAR DOMAIN SUPERFAMILY, PX DOMAIN SUPERFAMILY, SORTING NEXIN"/>
    <property type="match status" value="1"/>
</dbReference>
<dbReference type="Pfam" id="PF00787">
    <property type="entry name" value="PX"/>
    <property type="match status" value="1"/>
</dbReference>
<dbReference type="SMART" id="SM00312">
    <property type="entry name" value="PX"/>
    <property type="match status" value="1"/>
</dbReference>
<dbReference type="FunFam" id="3.30.1520.10:FF:000059">
    <property type="entry name" value="Sorting nexin 2B"/>
    <property type="match status" value="1"/>
</dbReference>
<feature type="region of interest" description="Disordered" evidence="1">
    <location>
        <begin position="1"/>
        <end position="117"/>
    </location>
</feature>
<dbReference type="AlphaFoldDB" id="A0AA38WQ46"/>
<gene>
    <name evidence="3" type="ORF">OSB04_011495</name>
</gene>
<dbReference type="Gene3D" id="1.20.1270.60">
    <property type="entry name" value="Arfaptin homology (AH) domain/BAR domain"/>
    <property type="match status" value="1"/>
</dbReference>
<evidence type="ECO:0000256" key="1">
    <source>
        <dbReference type="SAM" id="MobiDB-lite"/>
    </source>
</evidence>
<dbReference type="InterPro" id="IPR044279">
    <property type="entry name" value="SNX2A/B"/>
</dbReference>
<dbReference type="CDD" id="cd06865">
    <property type="entry name" value="PX_SNX_like"/>
    <property type="match status" value="1"/>
</dbReference>